<evidence type="ECO:0000256" key="1">
    <source>
        <dbReference type="ARBA" id="ARBA00004418"/>
    </source>
</evidence>
<dbReference type="OrthoDB" id="9787361at2"/>
<evidence type="ECO:0000256" key="10">
    <source>
        <dbReference type="HAMAP-Rule" id="MF_00240"/>
    </source>
</evidence>
<reference evidence="11" key="1">
    <citation type="submission" date="2009-08" db="EMBL/GenBank/DDBJ databases">
        <authorList>
            <consortium name="US DOE Joint Genome Institute"/>
            <person name="Lucas S."/>
            <person name="Copeland A."/>
            <person name="Lapidus A."/>
            <person name="Glavina del Rio T."/>
            <person name="Dalin E."/>
            <person name="Tice H."/>
            <person name="Bruce D."/>
            <person name="Barry K."/>
            <person name="Pitluck S."/>
            <person name="Lowry S."/>
            <person name="Larimer F."/>
            <person name="Land M."/>
            <person name="Hauser L."/>
            <person name="Kyrpides N."/>
            <person name="Ivanova N."/>
            <person name="McMahon K.D."/>
            <person name="Hugenholtz P."/>
        </authorList>
    </citation>
    <scope>NUCLEOTIDE SEQUENCE</scope>
    <source>
        <strain evidence="11">UW-1</strain>
    </source>
</reference>
<evidence type="ECO:0000256" key="8">
    <source>
        <dbReference type="ARBA" id="ARBA00022927"/>
    </source>
</evidence>
<keyword evidence="11" id="KW-0449">Lipoprotein</keyword>
<dbReference type="KEGG" id="app:CAP2UW1_2296"/>
<reference evidence="11" key="2">
    <citation type="submission" date="2009-09" db="EMBL/GenBank/DDBJ databases">
        <title>Complete sequence of chromosome of Candidatus Accumulibacter phosphatis clade IIA str. UW-1.</title>
        <authorList>
            <consortium name="US DOE Joint Genome Institute"/>
            <person name="Martin H.G."/>
            <person name="Ivanova N."/>
            <person name="Kunin V."/>
            <person name="Warnecke F."/>
            <person name="Barry K."/>
            <person name="He S."/>
            <person name="Salamov A."/>
            <person name="Szeto E."/>
            <person name="Dalin E."/>
            <person name="Pangilinan J.L."/>
            <person name="Lapidus A."/>
            <person name="Lowry S."/>
            <person name="Kyrpides N.C."/>
            <person name="McMahon K.D."/>
            <person name="Hugenholtz P."/>
        </authorList>
    </citation>
    <scope>NUCLEOTIDE SEQUENCE [LARGE SCALE GENOMIC DNA]</scope>
    <source>
        <strain evidence="11">UW-1</strain>
    </source>
</reference>
<proteinExistence type="inferred from homology"/>
<keyword evidence="8 10" id="KW-0653">Protein transport</keyword>
<dbReference type="GO" id="GO:0042953">
    <property type="term" value="P:lipoprotein transport"/>
    <property type="evidence" value="ECO:0007669"/>
    <property type="project" value="InterPro"/>
</dbReference>
<evidence type="ECO:0000256" key="5">
    <source>
        <dbReference type="ARBA" id="ARBA00022448"/>
    </source>
</evidence>
<feature type="signal peptide" evidence="10">
    <location>
        <begin position="1"/>
        <end position="20"/>
    </location>
</feature>
<feature type="chain" id="PRO_5009008722" description="Outer-membrane lipoprotein carrier protein" evidence="10">
    <location>
        <begin position="21"/>
        <end position="204"/>
    </location>
</feature>
<evidence type="ECO:0000313" key="11">
    <source>
        <dbReference type="EMBL" id="ACV35587.1"/>
    </source>
</evidence>
<dbReference type="InterPro" id="IPR018323">
    <property type="entry name" value="OM_lipoprot_carrier_LolA_Pbac"/>
</dbReference>
<evidence type="ECO:0000256" key="6">
    <source>
        <dbReference type="ARBA" id="ARBA00022729"/>
    </source>
</evidence>
<dbReference type="InterPro" id="IPR004564">
    <property type="entry name" value="OM_lipoprot_carrier_LolA-like"/>
</dbReference>
<protein>
    <recommendedName>
        <fullName evidence="4 10">Outer-membrane lipoprotein carrier protein</fullName>
    </recommendedName>
</protein>
<dbReference type="PANTHER" id="PTHR35869">
    <property type="entry name" value="OUTER-MEMBRANE LIPOPROTEIN CARRIER PROTEIN"/>
    <property type="match status" value="1"/>
</dbReference>
<dbReference type="Gene3D" id="2.50.20.10">
    <property type="entry name" value="Lipoprotein localisation LolA/LolB/LppX"/>
    <property type="match status" value="1"/>
</dbReference>
<keyword evidence="5 10" id="KW-0813">Transport</keyword>
<evidence type="ECO:0000256" key="2">
    <source>
        <dbReference type="ARBA" id="ARBA00007615"/>
    </source>
</evidence>
<comment type="subunit">
    <text evidence="3 10">Monomer.</text>
</comment>
<evidence type="ECO:0000256" key="3">
    <source>
        <dbReference type="ARBA" id="ARBA00011245"/>
    </source>
</evidence>
<dbReference type="STRING" id="522306.CAP2UW1_2296"/>
<dbReference type="PANTHER" id="PTHR35869:SF1">
    <property type="entry name" value="OUTER-MEMBRANE LIPOPROTEIN CARRIER PROTEIN"/>
    <property type="match status" value="1"/>
</dbReference>
<evidence type="ECO:0000256" key="9">
    <source>
        <dbReference type="ARBA" id="ARBA00023186"/>
    </source>
</evidence>
<comment type="subcellular location">
    <subcellularLocation>
        <location evidence="1 10">Periplasm</location>
    </subcellularLocation>
</comment>
<comment type="similarity">
    <text evidence="2 10">Belongs to the LolA family.</text>
</comment>
<dbReference type="eggNOG" id="COG2834">
    <property type="taxonomic scope" value="Bacteria"/>
</dbReference>
<dbReference type="GO" id="GO:0044874">
    <property type="term" value="P:lipoprotein localization to outer membrane"/>
    <property type="evidence" value="ECO:0007669"/>
    <property type="project" value="UniProtKB-UniRule"/>
</dbReference>
<evidence type="ECO:0000256" key="7">
    <source>
        <dbReference type="ARBA" id="ARBA00022764"/>
    </source>
</evidence>
<sequence length="204" mass="22446" precursor="true">MMRRTLFAAICLLITQTVSAGAIDKLHQFLESTRTMRAEFAQSVAARNGRKPQLSSGVMMFARPGKFRWEIEKPYAQLLVGDGERVWIHDPDLRQVTVRKVGSALGGTPAALLAGESTIEKNFTLREAGDKDGLEWVEATPRSPDSGFEKVSLGFAGSDLRAMELLDSLGQTTSLRFAHLERNPRLAPSLFRFTPPANSDVIGE</sequence>
<dbReference type="NCBIfam" id="TIGR00547">
    <property type="entry name" value="lolA"/>
    <property type="match status" value="1"/>
</dbReference>
<dbReference type="CDD" id="cd16325">
    <property type="entry name" value="LolA"/>
    <property type="match status" value="1"/>
</dbReference>
<dbReference type="HOGENOM" id="CLU_087560_0_0_4"/>
<dbReference type="GO" id="GO:0042597">
    <property type="term" value="C:periplasmic space"/>
    <property type="evidence" value="ECO:0007669"/>
    <property type="project" value="UniProtKB-SubCell"/>
</dbReference>
<dbReference type="AlphaFoldDB" id="C7RQ01"/>
<dbReference type="Pfam" id="PF03548">
    <property type="entry name" value="LolA"/>
    <property type="match status" value="1"/>
</dbReference>
<keyword evidence="7 10" id="KW-0574">Periplasm</keyword>
<keyword evidence="9 10" id="KW-0143">Chaperone</keyword>
<dbReference type="EMBL" id="CP001715">
    <property type="protein sequence ID" value="ACV35587.1"/>
    <property type="molecule type" value="Genomic_DNA"/>
</dbReference>
<comment type="function">
    <text evidence="10">Participates in the translocation of lipoproteins from the inner membrane to the outer membrane. Only forms a complex with a lipoprotein if the residue after the N-terminal Cys is not an aspartate (The Asp acts as a targeting signal to indicate that the lipoprotein should stay in the inner membrane).</text>
</comment>
<name>C7RQ01_ACCRE</name>
<dbReference type="InterPro" id="IPR029046">
    <property type="entry name" value="LolA/LolB/LppX"/>
</dbReference>
<evidence type="ECO:0000256" key="4">
    <source>
        <dbReference type="ARBA" id="ARBA00014035"/>
    </source>
</evidence>
<accession>C7RQ01</accession>
<gene>
    <name evidence="10" type="primary">lolA</name>
    <name evidence="11" type="ordered locus">CAP2UW1_2296</name>
</gene>
<dbReference type="SUPFAM" id="SSF89392">
    <property type="entry name" value="Prokaryotic lipoproteins and lipoprotein localization factors"/>
    <property type="match status" value="1"/>
</dbReference>
<organism evidence="11">
    <name type="scientific">Accumulibacter regalis</name>
    <dbReference type="NCBI Taxonomy" id="522306"/>
    <lineage>
        <taxon>Bacteria</taxon>
        <taxon>Pseudomonadati</taxon>
        <taxon>Pseudomonadota</taxon>
        <taxon>Betaproteobacteria</taxon>
        <taxon>Candidatus Accumulibacter</taxon>
    </lineage>
</organism>
<dbReference type="HAMAP" id="MF_00240">
    <property type="entry name" value="LolA"/>
    <property type="match status" value="1"/>
</dbReference>
<keyword evidence="6 10" id="KW-0732">Signal</keyword>